<proteinExistence type="predicted"/>
<organism evidence="1 2">
    <name type="scientific">Mesoplasma lactucae ATCC 49193</name>
    <dbReference type="NCBI Taxonomy" id="81460"/>
    <lineage>
        <taxon>Bacteria</taxon>
        <taxon>Bacillati</taxon>
        <taxon>Mycoplasmatota</taxon>
        <taxon>Mollicutes</taxon>
        <taxon>Entomoplasmatales</taxon>
        <taxon>Entomoplasmataceae</taxon>
        <taxon>Mesoplasma</taxon>
    </lineage>
</organism>
<dbReference type="EMBL" id="CP023668">
    <property type="protein sequence ID" value="ATG97434.1"/>
    <property type="molecule type" value="Genomic_DNA"/>
</dbReference>
<reference evidence="1 2" key="1">
    <citation type="submission" date="2017-09" db="EMBL/GenBank/DDBJ databases">
        <title>SPAdes assembly of the Mesoplasma lactucae genome.</title>
        <authorList>
            <person name="Knight T.F."/>
            <person name="Rubinstein R."/>
            <person name="Citino T."/>
        </authorList>
    </citation>
    <scope>NUCLEOTIDE SEQUENCE [LARGE SCALE GENOMIC DNA]</scope>
    <source>
        <strain evidence="1 2">831-C4</strain>
    </source>
</reference>
<sequence length="156" mass="18593">MTNNLLDEKYVHQDMNENLLNTYMIIQLSYLAHIFYSWLHKTYEYKGNKTNLEEMFDFVFAYNEENQTDIILNSNLKIEGYCTDENGETLISNCSLYIDYKYFTDWDELDSGELYDKLTDNGKLNSYWQITGFKIGKYGLGSLTYKQFLENIEFLK</sequence>
<dbReference type="KEGG" id="mlac:CP520_01510"/>
<accession>A0A291IRQ3</accession>
<dbReference type="AlphaFoldDB" id="A0A291IRQ3"/>
<evidence type="ECO:0000313" key="1">
    <source>
        <dbReference type="EMBL" id="ATG97434.1"/>
    </source>
</evidence>
<gene>
    <name evidence="1" type="ORF">CP520_01510</name>
</gene>
<name>A0A291IRQ3_9MOLU</name>
<keyword evidence="2" id="KW-1185">Reference proteome</keyword>
<dbReference type="Proteomes" id="UP000232227">
    <property type="component" value="Chromosome"/>
</dbReference>
<dbReference type="RefSeq" id="WP_096862722.1">
    <property type="nucleotide sequence ID" value="NZ_CP023668.1"/>
</dbReference>
<protein>
    <submittedName>
        <fullName evidence="1">Uncharacterized protein</fullName>
    </submittedName>
</protein>
<evidence type="ECO:0000313" key="2">
    <source>
        <dbReference type="Proteomes" id="UP000232227"/>
    </source>
</evidence>